<dbReference type="RefSeq" id="WP_354470871.1">
    <property type="nucleotide sequence ID" value="NZ_JBEPSB010000001.1"/>
</dbReference>
<dbReference type="SUPFAM" id="SSF51735">
    <property type="entry name" value="NAD(P)-binding Rossmann-fold domains"/>
    <property type="match status" value="1"/>
</dbReference>
<evidence type="ECO:0000313" key="3">
    <source>
        <dbReference type="Proteomes" id="UP001549363"/>
    </source>
</evidence>
<dbReference type="InterPro" id="IPR013120">
    <property type="entry name" value="FAR_NAD-bd"/>
</dbReference>
<proteinExistence type="predicted"/>
<dbReference type="Gene3D" id="3.40.50.720">
    <property type="entry name" value="NAD(P)-binding Rossmann-like Domain"/>
    <property type="match status" value="1"/>
</dbReference>
<evidence type="ECO:0000313" key="2">
    <source>
        <dbReference type="EMBL" id="MET4559448.1"/>
    </source>
</evidence>
<accession>A0ABV2PER9</accession>
<dbReference type="PANTHER" id="PTHR11011">
    <property type="entry name" value="MALE STERILITY PROTEIN 2-RELATED"/>
    <property type="match status" value="1"/>
</dbReference>
<evidence type="ECO:0000259" key="1">
    <source>
        <dbReference type="Pfam" id="PF07993"/>
    </source>
</evidence>
<comment type="caution">
    <text evidence="2">The sequence shown here is derived from an EMBL/GenBank/DDBJ whole genome shotgun (WGS) entry which is preliminary data.</text>
</comment>
<feature type="domain" description="Thioester reductase (TE)" evidence="1">
    <location>
        <begin position="7"/>
        <end position="238"/>
    </location>
</feature>
<dbReference type="InterPro" id="IPR036291">
    <property type="entry name" value="NAD(P)-bd_dom_sf"/>
</dbReference>
<sequence>MSVHFFTGFPGFISSQLIRELFRKNKTQKVIAIVLTGELPKADLEKNDILADFPNCSIQLIEGDITLPNIGLENQIMQEILPQIDVMWHLAAIYDLAVPRDIAWKVNVHGTAMVNDFVRILPNLKRYMYFSTAYVAGSREGVLRENELIRPRAFKNYYEETKFEAEHRVEDLKSEIPITIIRPGIVRGHSETGVTIKFDGPYFFLNMVDKLKCLPFIPYIGDSNSSINVVPVDYILKASIFIMDEKSAEGKTLHLTDPNPHPVQEVYRTMVKLVTNHYPKGRLPLFLAKKSLRVPYVRKKLGVEQETLDYLTWNALFDTTEAVTILQKGGITCPDFIQTMPKMVDFYLAHKEDESFQIQIK</sequence>
<gene>
    <name evidence="2" type="ORF">ABIA69_000591</name>
</gene>
<organism evidence="2 3">
    <name type="scientific">Lysinibacillus parviboronicapiens</name>
    <dbReference type="NCBI Taxonomy" id="436516"/>
    <lineage>
        <taxon>Bacteria</taxon>
        <taxon>Bacillati</taxon>
        <taxon>Bacillota</taxon>
        <taxon>Bacilli</taxon>
        <taxon>Bacillales</taxon>
        <taxon>Bacillaceae</taxon>
        <taxon>Lysinibacillus</taxon>
    </lineage>
</organism>
<dbReference type="Pfam" id="PF07993">
    <property type="entry name" value="NAD_binding_4"/>
    <property type="match status" value="1"/>
</dbReference>
<reference evidence="2 3" key="1">
    <citation type="submission" date="2024-06" db="EMBL/GenBank/DDBJ databases">
        <title>Sorghum-associated microbial communities from plants grown in Nebraska, USA.</title>
        <authorList>
            <person name="Schachtman D."/>
        </authorList>
    </citation>
    <scope>NUCLEOTIDE SEQUENCE [LARGE SCALE GENOMIC DNA]</scope>
    <source>
        <strain evidence="2 3">736</strain>
    </source>
</reference>
<dbReference type="EMBL" id="JBEPSB010000001">
    <property type="protein sequence ID" value="MET4559448.1"/>
    <property type="molecule type" value="Genomic_DNA"/>
</dbReference>
<dbReference type="InterPro" id="IPR026055">
    <property type="entry name" value="FAR"/>
</dbReference>
<dbReference type="CDD" id="cd05263">
    <property type="entry name" value="MupV_like_SDR_e"/>
    <property type="match status" value="1"/>
</dbReference>
<dbReference type="Proteomes" id="UP001549363">
    <property type="component" value="Unassembled WGS sequence"/>
</dbReference>
<protein>
    <submittedName>
        <fullName evidence="2">Thioester reductase-like protein</fullName>
    </submittedName>
</protein>
<keyword evidence="3" id="KW-1185">Reference proteome</keyword>
<name>A0ABV2PER9_9BACI</name>